<dbReference type="OrthoDB" id="287587at2"/>
<dbReference type="GO" id="GO:0001671">
    <property type="term" value="F:ATPase activator activity"/>
    <property type="evidence" value="ECO:0007669"/>
    <property type="project" value="InterPro"/>
</dbReference>
<dbReference type="InterPro" id="IPR009073">
    <property type="entry name" value="HscB_oligo_C"/>
</dbReference>
<dbReference type="SUPFAM" id="SSF47144">
    <property type="entry name" value="HSC20 (HSCB), C-terminal oligomerisation domain"/>
    <property type="match status" value="1"/>
</dbReference>
<organism evidence="5 6">
    <name type="scientific">Marinobacterium aestuarii</name>
    <dbReference type="NCBI Taxonomy" id="1821621"/>
    <lineage>
        <taxon>Bacteria</taxon>
        <taxon>Pseudomonadati</taxon>
        <taxon>Pseudomonadota</taxon>
        <taxon>Gammaproteobacteria</taxon>
        <taxon>Oceanospirillales</taxon>
        <taxon>Oceanospirillaceae</taxon>
        <taxon>Marinobacterium</taxon>
    </lineage>
</organism>
<dbReference type="AlphaFoldDB" id="A0A1A9EWJ6"/>
<evidence type="ECO:0000313" key="5">
    <source>
        <dbReference type="EMBL" id="ANG62120.1"/>
    </source>
</evidence>
<comment type="similarity">
    <text evidence="1 3">Belongs to the HscB family.</text>
</comment>
<dbReference type="InterPro" id="IPR004640">
    <property type="entry name" value="HscB"/>
</dbReference>
<dbReference type="KEGG" id="mars:A8C75_06185"/>
<evidence type="ECO:0000256" key="1">
    <source>
        <dbReference type="ARBA" id="ARBA00010476"/>
    </source>
</evidence>
<dbReference type="RefSeq" id="WP_067379533.1">
    <property type="nucleotide sequence ID" value="NZ_CP015839.1"/>
</dbReference>
<evidence type="ECO:0000256" key="3">
    <source>
        <dbReference type="HAMAP-Rule" id="MF_00682"/>
    </source>
</evidence>
<evidence type="ECO:0000256" key="2">
    <source>
        <dbReference type="ARBA" id="ARBA00023186"/>
    </source>
</evidence>
<keyword evidence="2 3" id="KW-0143">Chaperone</keyword>
<dbReference type="GO" id="GO:1990230">
    <property type="term" value="C:iron-sulfur cluster transfer complex"/>
    <property type="evidence" value="ECO:0007669"/>
    <property type="project" value="TreeGrafter"/>
</dbReference>
<dbReference type="Proteomes" id="UP000078070">
    <property type="component" value="Chromosome"/>
</dbReference>
<sequence length="177" mass="20386">MDIKQNFFEFYGLPEVFDIDLGLLSQRHLELQKKLHPDRFAHLSDQERRLSAQYTAYLNEGYATLRASLLRAQYLLKLQGIDTHNESSAPMDPVFLMQQMELRERLEDAPQHADPESELAALGEGVEQMMAPLQAEFRSQIAIPAEASLHAAAAAVRKMQFLDKLRREIERLEDDLY</sequence>
<dbReference type="STRING" id="1821621.A8C75_06185"/>
<reference evidence="5 6" key="2">
    <citation type="journal article" date="2018" name="Int. J. Syst. Evol. Microbiol.">
        <title>Marinobacterium aestuarii sp. nov., a benzene-degrading marine bacterium isolated from estuary sediment.</title>
        <authorList>
            <person name="Bae S.S."/>
            <person name="Jung J."/>
            <person name="Chung D."/>
            <person name="Baek K."/>
        </authorList>
    </citation>
    <scope>NUCLEOTIDE SEQUENCE [LARGE SCALE GENOMIC DNA]</scope>
    <source>
        <strain evidence="5 6">ST58-10</strain>
    </source>
</reference>
<dbReference type="GO" id="GO:0051087">
    <property type="term" value="F:protein-folding chaperone binding"/>
    <property type="evidence" value="ECO:0007669"/>
    <property type="project" value="InterPro"/>
</dbReference>
<name>A0A1A9EWJ6_9GAMM</name>
<dbReference type="Gene3D" id="1.20.1280.20">
    <property type="entry name" value="HscB, C-terminal domain"/>
    <property type="match status" value="1"/>
</dbReference>
<dbReference type="GO" id="GO:0006457">
    <property type="term" value="P:protein folding"/>
    <property type="evidence" value="ECO:0007669"/>
    <property type="project" value="UniProtKB-UniRule"/>
</dbReference>
<dbReference type="PANTHER" id="PTHR14021">
    <property type="entry name" value="IRON-SULFUR CLUSTER CO-CHAPERONE PROTEIN HSCB"/>
    <property type="match status" value="1"/>
</dbReference>
<comment type="subunit">
    <text evidence="3">Interacts with HscA and stimulates its ATPase activity.</text>
</comment>
<feature type="domain" description="Co-chaperone HscB C-terminal oligomerisation" evidence="4">
    <location>
        <begin position="91"/>
        <end position="170"/>
    </location>
</feature>
<dbReference type="InterPro" id="IPR036386">
    <property type="entry name" value="HscB_C_sf"/>
</dbReference>
<evidence type="ECO:0000313" key="6">
    <source>
        <dbReference type="Proteomes" id="UP000078070"/>
    </source>
</evidence>
<keyword evidence="6" id="KW-1185">Reference proteome</keyword>
<reference evidence="6" key="1">
    <citation type="submission" date="2016-05" db="EMBL/GenBank/DDBJ databases">
        <authorList>
            <person name="Baek K."/>
            <person name="Yang S.-J."/>
        </authorList>
    </citation>
    <scope>NUCLEOTIDE SEQUENCE [LARGE SCALE GENOMIC DNA]</scope>
    <source>
        <strain evidence="6">ST58-10</strain>
    </source>
</reference>
<dbReference type="HAMAP" id="MF_00682">
    <property type="entry name" value="HscB"/>
    <property type="match status" value="1"/>
</dbReference>
<dbReference type="PANTHER" id="PTHR14021:SF15">
    <property type="entry name" value="IRON-SULFUR CLUSTER CO-CHAPERONE PROTEIN HSCB"/>
    <property type="match status" value="1"/>
</dbReference>
<proteinExistence type="inferred from homology"/>
<dbReference type="SUPFAM" id="SSF46565">
    <property type="entry name" value="Chaperone J-domain"/>
    <property type="match status" value="1"/>
</dbReference>
<dbReference type="Gene3D" id="1.10.287.110">
    <property type="entry name" value="DnaJ domain"/>
    <property type="match status" value="1"/>
</dbReference>
<dbReference type="NCBIfam" id="TIGR00714">
    <property type="entry name" value="hscB"/>
    <property type="match status" value="1"/>
</dbReference>
<evidence type="ECO:0000259" key="4">
    <source>
        <dbReference type="Pfam" id="PF07743"/>
    </source>
</evidence>
<dbReference type="GO" id="GO:0044571">
    <property type="term" value="P:[2Fe-2S] cluster assembly"/>
    <property type="evidence" value="ECO:0007669"/>
    <property type="project" value="InterPro"/>
</dbReference>
<protein>
    <recommendedName>
        <fullName evidence="3">Co-chaperone protein HscB homolog</fullName>
    </recommendedName>
</protein>
<dbReference type="GO" id="GO:0051259">
    <property type="term" value="P:protein complex oligomerization"/>
    <property type="evidence" value="ECO:0007669"/>
    <property type="project" value="InterPro"/>
</dbReference>
<accession>A0A1A9EWJ6</accession>
<dbReference type="Pfam" id="PF07743">
    <property type="entry name" value="HSCB_C"/>
    <property type="match status" value="1"/>
</dbReference>
<gene>
    <name evidence="3" type="primary">hscB</name>
    <name evidence="5" type="ORF">A8C75_06185</name>
</gene>
<comment type="function">
    <text evidence="3">Co-chaperone involved in the maturation of iron-sulfur cluster-containing proteins. Seems to help targeting proteins to be folded toward HscA.</text>
</comment>
<dbReference type="EMBL" id="CP015839">
    <property type="protein sequence ID" value="ANG62120.1"/>
    <property type="molecule type" value="Genomic_DNA"/>
</dbReference>
<dbReference type="InterPro" id="IPR036869">
    <property type="entry name" value="J_dom_sf"/>
</dbReference>